<dbReference type="KEGG" id="clia:C3E79_04875"/>
<evidence type="ECO:0000256" key="4">
    <source>
        <dbReference type="ARBA" id="ARBA00022840"/>
    </source>
</evidence>
<dbReference type="Gene3D" id="3.40.50.300">
    <property type="entry name" value="P-loop containing nucleotide triphosphate hydrolases"/>
    <property type="match status" value="1"/>
</dbReference>
<name>A0A2S0WE03_9CORY</name>
<dbReference type="PROSITE" id="PS50929">
    <property type="entry name" value="ABC_TM1F"/>
    <property type="match status" value="1"/>
</dbReference>
<evidence type="ECO:0000313" key="7">
    <source>
        <dbReference type="EMBL" id="AWB83892.1"/>
    </source>
</evidence>
<dbReference type="Pfam" id="PF00005">
    <property type="entry name" value="ABC_tran"/>
    <property type="match status" value="1"/>
</dbReference>
<dbReference type="GO" id="GO:0016887">
    <property type="term" value="F:ATP hydrolysis activity"/>
    <property type="evidence" value="ECO:0007669"/>
    <property type="project" value="InterPro"/>
</dbReference>
<dbReference type="InterPro" id="IPR036640">
    <property type="entry name" value="ABC1_TM_sf"/>
</dbReference>
<dbReference type="InterPro" id="IPR027417">
    <property type="entry name" value="P-loop_NTPase"/>
</dbReference>
<dbReference type="InterPro" id="IPR011527">
    <property type="entry name" value="ABC1_TM_dom"/>
</dbReference>
<dbReference type="Gene3D" id="1.20.1560.10">
    <property type="entry name" value="ABC transporter type 1, transmembrane domain"/>
    <property type="match status" value="1"/>
</dbReference>
<dbReference type="PANTHER" id="PTHR24221:SF590">
    <property type="entry name" value="COMPONENT LINKED WITH THE ASSEMBLY OF CYTOCHROME' TRANSPORT TRANSMEMBRANE ATP-BINDING PROTEIN ABC TRANSPORTER CYDD-RELATED"/>
    <property type="match status" value="1"/>
</dbReference>
<dbReference type="PROSITE" id="PS50893">
    <property type="entry name" value="ABC_TRANSPORTER_2"/>
    <property type="match status" value="1"/>
</dbReference>
<evidence type="ECO:0000256" key="1">
    <source>
        <dbReference type="ARBA" id="ARBA00004651"/>
    </source>
</evidence>
<dbReference type="PROSITE" id="PS00211">
    <property type="entry name" value="ABC_TRANSPORTER_1"/>
    <property type="match status" value="1"/>
</dbReference>
<protein>
    <submittedName>
        <fullName evidence="7">ABC transporter</fullName>
    </submittedName>
</protein>
<sequence>MASPIDPRLLRLAPPVRRFIVRAGVAQATTTILVIARGVLLGTTAAAAIEGRTERIGAVLVGLVAVALAHGAAAAAARRGSLRAAGWSVDTLRSQALAALARQDPRAVERDHALWRHVLTRGMEDFRPYITDFLPSLVSVAITTPIALATVFFFDRTSGFFALATLPLIPAFMALIGTLTAQRTSKRLRVTAGLGQQVGDLLQGAPTLRALGATRRPGEVIRAAGRRHETATMGVLRLAFLSSFALEFLATLSVALVAVSIGLRLVYGEVALLPALVVLIIVPEVFNPVRSVGTRYHAAADGLEAIDRVLTLIDAPAATTGSYLRAGSPGVEVRELSVSGRDGRLPAGLSFRARPGEITVLRGANGTGKTTTLYAILGALPDDAVTGSIALGGEVSYLSARPATVPGTVRENLQLFGAAAGESVPLVPGVGMERRIDPSARGVSAGELQRIGLARALAKSAPILLLDEPTAHLNPELAGDVLAALRAQANLGKTVLVASHDARLAAAAEQVVEL</sequence>
<evidence type="ECO:0000256" key="3">
    <source>
        <dbReference type="ARBA" id="ARBA00022741"/>
    </source>
</evidence>
<reference evidence="8" key="1">
    <citation type="submission" date="2018-01" db="EMBL/GenBank/DDBJ databases">
        <authorList>
            <person name="Li J."/>
        </authorList>
    </citation>
    <scope>NUCLEOTIDE SEQUENCE [LARGE SCALE GENOMIC DNA]</scope>
    <source>
        <strain evidence="8">2184</strain>
    </source>
</reference>
<keyword evidence="4" id="KW-0067">ATP-binding</keyword>
<dbReference type="GO" id="GO:0005524">
    <property type="term" value="F:ATP binding"/>
    <property type="evidence" value="ECO:0007669"/>
    <property type="project" value="UniProtKB-KW"/>
</dbReference>
<dbReference type="Proteomes" id="UP000244754">
    <property type="component" value="Chromosome"/>
</dbReference>
<evidence type="ECO:0000256" key="6">
    <source>
        <dbReference type="ARBA" id="ARBA00023136"/>
    </source>
</evidence>
<keyword evidence="3" id="KW-0547">Nucleotide-binding</keyword>
<dbReference type="InterPro" id="IPR003439">
    <property type="entry name" value="ABC_transporter-like_ATP-bd"/>
</dbReference>
<comment type="subcellular location">
    <subcellularLocation>
        <location evidence="1">Cell membrane</location>
        <topology evidence="1">Multi-pass membrane protein</topology>
    </subcellularLocation>
</comment>
<organism evidence="7 8">
    <name type="scientific">Corynebacterium liangguodongii</name>
    <dbReference type="NCBI Taxonomy" id="2079535"/>
    <lineage>
        <taxon>Bacteria</taxon>
        <taxon>Bacillati</taxon>
        <taxon>Actinomycetota</taxon>
        <taxon>Actinomycetes</taxon>
        <taxon>Mycobacteriales</taxon>
        <taxon>Corynebacteriaceae</taxon>
        <taxon>Corynebacterium</taxon>
    </lineage>
</organism>
<dbReference type="InterPro" id="IPR039421">
    <property type="entry name" value="Type_1_exporter"/>
</dbReference>
<proteinExistence type="predicted"/>
<dbReference type="OrthoDB" id="9806127at2"/>
<dbReference type="GO" id="GO:0005886">
    <property type="term" value="C:plasma membrane"/>
    <property type="evidence" value="ECO:0007669"/>
    <property type="project" value="UniProtKB-SubCell"/>
</dbReference>
<keyword evidence="8" id="KW-1185">Reference proteome</keyword>
<dbReference type="InterPro" id="IPR003593">
    <property type="entry name" value="AAA+_ATPase"/>
</dbReference>
<evidence type="ECO:0000256" key="2">
    <source>
        <dbReference type="ARBA" id="ARBA00022692"/>
    </source>
</evidence>
<accession>A0A2S0WE03</accession>
<dbReference type="AlphaFoldDB" id="A0A2S0WE03"/>
<dbReference type="EMBL" id="CP026948">
    <property type="protein sequence ID" value="AWB83892.1"/>
    <property type="molecule type" value="Genomic_DNA"/>
</dbReference>
<dbReference type="PANTHER" id="PTHR24221">
    <property type="entry name" value="ATP-BINDING CASSETTE SUB-FAMILY B"/>
    <property type="match status" value="1"/>
</dbReference>
<dbReference type="RefSeq" id="WP_108403901.1">
    <property type="nucleotide sequence ID" value="NZ_CP026948.1"/>
</dbReference>
<dbReference type="SMART" id="SM00382">
    <property type="entry name" value="AAA"/>
    <property type="match status" value="1"/>
</dbReference>
<dbReference type="Pfam" id="PF00664">
    <property type="entry name" value="ABC_membrane"/>
    <property type="match status" value="1"/>
</dbReference>
<evidence type="ECO:0000256" key="5">
    <source>
        <dbReference type="ARBA" id="ARBA00022989"/>
    </source>
</evidence>
<dbReference type="GO" id="GO:0140359">
    <property type="term" value="F:ABC-type transporter activity"/>
    <property type="evidence" value="ECO:0007669"/>
    <property type="project" value="InterPro"/>
</dbReference>
<dbReference type="SUPFAM" id="SSF52540">
    <property type="entry name" value="P-loop containing nucleoside triphosphate hydrolases"/>
    <property type="match status" value="1"/>
</dbReference>
<dbReference type="InterPro" id="IPR017871">
    <property type="entry name" value="ABC_transporter-like_CS"/>
</dbReference>
<keyword evidence="2" id="KW-0812">Transmembrane</keyword>
<dbReference type="CDD" id="cd18584">
    <property type="entry name" value="ABC_6TM_AarD_CydD"/>
    <property type="match status" value="1"/>
</dbReference>
<gene>
    <name evidence="7" type="ORF">C3E79_04875</name>
</gene>
<keyword evidence="5" id="KW-1133">Transmembrane helix</keyword>
<keyword evidence="6" id="KW-0472">Membrane</keyword>
<dbReference type="SUPFAM" id="SSF90123">
    <property type="entry name" value="ABC transporter transmembrane region"/>
    <property type="match status" value="1"/>
</dbReference>
<evidence type="ECO:0000313" key="8">
    <source>
        <dbReference type="Proteomes" id="UP000244754"/>
    </source>
</evidence>